<dbReference type="PRINTS" id="PR00791">
    <property type="entry name" value="PEPDIPTASEA"/>
</dbReference>
<dbReference type="AlphaFoldDB" id="G3MF62"/>
<sequence>LPEKEGLEEDALYSSMRSIYCSASIQTENGQMSQLYPHLADVMSKSGDEASLKNTWIRWHRQATRPQRKLFINYTTLLDKKAKLSGFSSLKDAWLSSYETERIDLSFKHLWKEIRHLYMLLHAFVRKELGELYGKERFDGRNIPAHLLGDMFGQNWKHLYPHLAKKVRISNISRQMEKKVSSSVVFQEAEQFFISLGLQRLPASFWQRSILKEGSTNDMMCQPMSLFVSSHQDIRIHMAVFNERESDVSHMLGHVYYFMQLSKLHPAFQREANEGLREAVADIRFLSSSSPSGLIEQGLLEKDNISSPIPFLLRTSLETLPLLPFAYSLDLWRWRLSQGHIPLKVMNKGYWSLRYFVSTVMQFQIYEQLCVMCGYRITQYDFYKCNLRSCHKAGDAIRKALQLGTSTHWKEPFHILTGSSHLSVSSMIKYFGPLKKWLEERTKGESLGWSQLY</sequence>
<feature type="binding site" evidence="9">
    <location>
        <position position="250"/>
    </location>
    <ligand>
        <name>Zn(2+)</name>
        <dbReference type="ChEBI" id="CHEBI:29105"/>
        <label>2</label>
        <note>catalytic</note>
    </ligand>
</feature>
<evidence type="ECO:0000256" key="8">
    <source>
        <dbReference type="PIRSR" id="PIRSR601548-4"/>
    </source>
</evidence>
<feature type="glycosylation site" description="N-linked (GlcNAc...) asparagine; partial" evidence="5">
    <location>
        <position position="29"/>
    </location>
</feature>
<evidence type="ECO:0000256" key="7">
    <source>
        <dbReference type="PIRSR" id="PIRSR601548-3"/>
    </source>
</evidence>
<feature type="non-terminal residue" evidence="12">
    <location>
        <position position="453"/>
    </location>
</feature>
<feature type="binding site" evidence="9">
    <location>
        <position position="254"/>
    </location>
    <ligand>
        <name>Zn(2+)</name>
        <dbReference type="ChEBI" id="CHEBI:29105"/>
        <label>2</label>
        <note>catalytic</note>
    </ligand>
</feature>
<dbReference type="GO" id="GO:0008237">
    <property type="term" value="F:metallopeptidase activity"/>
    <property type="evidence" value="ECO:0007669"/>
    <property type="project" value="UniProtKB-KW"/>
</dbReference>
<dbReference type="PANTHER" id="PTHR10514:SF27">
    <property type="entry name" value="ANGIOTENSIN-CONVERTING ENZYME"/>
    <property type="match status" value="1"/>
</dbReference>
<feature type="binding site" evidence="9">
    <location>
        <position position="278"/>
    </location>
    <ligand>
        <name>Zn(2+)</name>
        <dbReference type="ChEBI" id="CHEBI:29105"/>
        <label>2</label>
        <note>catalytic</note>
    </ligand>
</feature>
<evidence type="ECO:0000256" key="4">
    <source>
        <dbReference type="ARBA" id="ARBA00023180"/>
    </source>
</evidence>
<feature type="non-terminal residue" evidence="12">
    <location>
        <position position="1"/>
    </location>
</feature>
<dbReference type="GO" id="GO:0008241">
    <property type="term" value="F:peptidyl-dipeptidase activity"/>
    <property type="evidence" value="ECO:0007669"/>
    <property type="project" value="InterPro"/>
</dbReference>
<evidence type="ECO:0000256" key="11">
    <source>
        <dbReference type="RuleBase" id="RU361144"/>
    </source>
</evidence>
<organism evidence="12">
    <name type="scientific">Amblyomma maculatum</name>
    <name type="common">Gulf Coast tick</name>
    <dbReference type="NCBI Taxonomy" id="34609"/>
    <lineage>
        <taxon>Eukaryota</taxon>
        <taxon>Metazoa</taxon>
        <taxon>Ecdysozoa</taxon>
        <taxon>Arthropoda</taxon>
        <taxon>Chelicerata</taxon>
        <taxon>Arachnida</taxon>
        <taxon>Acari</taxon>
        <taxon>Parasitiformes</taxon>
        <taxon>Ixodida</taxon>
        <taxon>Ixodoidea</taxon>
        <taxon>Ixodidae</taxon>
        <taxon>Amblyomminae</taxon>
        <taxon>Amblyomma</taxon>
    </lineage>
</organism>
<dbReference type="PANTHER" id="PTHR10514">
    <property type="entry name" value="ANGIOTENSIN-CONVERTING ENZYME"/>
    <property type="match status" value="1"/>
</dbReference>
<keyword evidence="11" id="KW-0482">Metalloprotease</keyword>
<dbReference type="Pfam" id="PF01401">
    <property type="entry name" value="Peptidase_M2"/>
    <property type="match status" value="1"/>
</dbReference>
<dbReference type="CDD" id="cd06461">
    <property type="entry name" value="M2_ACE"/>
    <property type="match status" value="1"/>
</dbReference>
<feature type="binding site" evidence="7">
    <location>
        <position position="250"/>
    </location>
    <ligand>
        <name>Zn(2+)</name>
        <dbReference type="ChEBI" id="CHEBI:29105"/>
        <label>1</label>
        <note>catalytic</note>
    </ligand>
</feature>
<keyword evidence="7 11" id="KW-0862">Zinc</keyword>
<evidence type="ECO:0000256" key="5">
    <source>
        <dbReference type="PIRSR" id="PIRSR601548-10"/>
    </source>
</evidence>
<evidence type="ECO:0000256" key="1">
    <source>
        <dbReference type="ARBA" id="ARBA00008139"/>
    </source>
</evidence>
<dbReference type="GO" id="GO:0006508">
    <property type="term" value="P:proteolysis"/>
    <property type="evidence" value="ECO:0007669"/>
    <property type="project" value="UniProtKB-KW"/>
</dbReference>
<evidence type="ECO:0000256" key="2">
    <source>
        <dbReference type="ARBA" id="ARBA00022729"/>
    </source>
</evidence>
<dbReference type="EC" id="3.4.-.-" evidence="11"/>
<name>G3MF62_AMBMU</name>
<feature type="binding site" evidence="6">
    <location>
        <position position="98"/>
    </location>
    <ligand>
        <name>chloride</name>
        <dbReference type="ChEBI" id="CHEBI:17996"/>
        <label>1</label>
    </ligand>
</feature>
<feature type="binding site" evidence="6">
    <location>
        <position position="354"/>
    </location>
    <ligand>
        <name>chloride</name>
        <dbReference type="ChEBI" id="CHEBI:17996"/>
        <label>1</label>
    </ligand>
</feature>
<dbReference type="EMBL" id="JO840513">
    <property type="protein sequence ID" value="AEO32130.1"/>
    <property type="molecule type" value="mRNA"/>
</dbReference>
<dbReference type="InterPro" id="IPR001548">
    <property type="entry name" value="Peptidase_M2"/>
</dbReference>
<keyword evidence="11" id="KW-0121">Carboxypeptidase</keyword>
<feature type="disulfide bond" evidence="8">
    <location>
        <begin position="370"/>
        <end position="385"/>
    </location>
</feature>
<keyword evidence="3 8" id="KW-1015">Disulfide bond</keyword>
<keyword evidence="11" id="KW-0378">Hydrolase</keyword>
<comment type="cofactor">
    <cofactor evidence="11">
        <name>Zn(2+)</name>
        <dbReference type="ChEBI" id="CHEBI:29105"/>
    </cofactor>
    <text evidence="11">Binds 1 zinc ion per subunit.</text>
</comment>
<reference evidence="12" key="1">
    <citation type="journal article" date="2011" name="PLoS ONE">
        <title>A deep insight into the sialotranscriptome of the gulf coast tick, Amblyomma maculatum.</title>
        <authorList>
            <person name="Karim S."/>
            <person name="Singh P."/>
            <person name="Ribeiro J.M."/>
        </authorList>
    </citation>
    <scope>NUCLEOTIDE SEQUENCE</scope>
    <source>
        <tissue evidence="12">Salivary gland</tissue>
    </source>
</reference>
<keyword evidence="11" id="KW-0645">Protease</keyword>
<comment type="caution">
    <text evidence="10">Lacks conserved residue(s) required for the propagation of feature annotation.</text>
</comment>
<dbReference type="PROSITE" id="PS52011">
    <property type="entry name" value="PEPTIDASE_M2"/>
    <property type="match status" value="1"/>
</dbReference>
<evidence type="ECO:0000313" key="12">
    <source>
        <dbReference type="EMBL" id="AEO32130.1"/>
    </source>
</evidence>
<evidence type="ECO:0000256" key="3">
    <source>
        <dbReference type="ARBA" id="ARBA00023157"/>
    </source>
</evidence>
<evidence type="ECO:0000256" key="10">
    <source>
        <dbReference type="PROSITE-ProRule" id="PRU01355"/>
    </source>
</evidence>
<dbReference type="GO" id="GO:0004180">
    <property type="term" value="F:carboxypeptidase activity"/>
    <property type="evidence" value="ECO:0007669"/>
    <property type="project" value="UniProtKB-KW"/>
</dbReference>
<evidence type="ECO:0000256" key="6">
    <source>
        <dbReference type="PIRSR" id="PIRSR601548-2"/>
    </source>
</evidence>
<accession>G3MF62</accession>
<comment type="similarity">
    <text evidence="1 10 11">Belongs to the peptidase M2 family.</text>
</comment>
<protein>
    <recommendedName>
        <fullName evidence="11">Angiotensin-converting enzyme</fullName>
        <ecNumber evidence="11">3.4.-.-</ecNumber>
    </recommendedName>
</protein>
<dbReference type="GO" id="GO:0046872">
    <property type="term" value="F:metal ion binding"/>
    <property type="evidence" value="ECO:0007669"/>
    <property type="project" value="UniProtKB-KW"/>
</dbReference>
<feature type="binding site" evidence="7">
    <location>
        <position position="254"/>
    </location>
    <ligand>
        <name>Zn(2+)</name>
        <dbReference type="ChEBI" id="CHEBI:29105"/>
        <label>1</label>
        <note>catalytic</note>
    </ligand>
</feature>
<keyword evidence="2" id="KW-0732">Signal</keyword>
<feature type="binding site" evidence="7">
    <location>
        <position position="278"/>
    </location>
    <ligand>
        <name>Zn(2+)</name>
        <dbReference type="ChEBI" id="CHEBI:29105"/>
        <label>1</label>
        <note>catalytic</note>
    </ligand>
</feature>
<keyword evidence="4 5" id="KW-0325">Glycoprotein</keyword>
<proteinExistence type="evidence at transcript level"/>
<evidence type="ECO:0000256" key="9">
    <source>
        <dbReference type="PIRSR" id="PIRSR601548-8"/>
    </source>
</evidence>
<dbReference type="SUPFAM" id="SSF55486">
    <property type="entry name" value="Metalloproteases ('zincins'), catalytic domain"/>
    <property type="match status" value="1"/>
</dbReference>
<dbReference type="GO" id="GO:0005886">
    <property type="term" value="C:plasma membrane"/>
    <property type="evidence" value="ECO:0007669"/>
    <property type="project" value="TreeGrafter"/>
</dbReference>
<keyword evidence="7 11" id="KW-0479">Metal-binding</keyword>